<dbReference type="EMBL" id="JAAIKE010000005">
    <property type="protein sequence ID" value="NEX47587.1"/>
    <property type="molecule type" value="Genomic_DNA"/>
</dbReference>
<sequence>MPAKRGADGNTSMIWAGSEQAGQDGPSVVAEGIIATTPIATPSGWCPAGELHSGAEVMTFDGGNQTVTRALTLPLEEPPPEFWPLRVPAWAMDNREDVLLLPEQKVLIEADCAEDLFGDPFALVPARALEGWRGIERSRPPQLLASVQLRFARHQLVYASRGILLSCAGDPFAEAEWHPRDFSVCSLAQARHLVTCLMAEEAGAALRLARQHPNGSLA</sequence>
<name>A0A6B3RNC8_9RHOB</name>
<dbReference type="Pfam" id="PF13403">
    <property type="entry name" value="Hint_2"/>
    <property type="match status" value="1"/>
</dbReference>
<accession>A0A6B3RNC8</accession>
<dbReference type="Proteomes" id="UP000481421">
    <property type="component" value="Unassembled WGS sequence"/>
</dbReference>
<keyword evidence="3" id="KW-1185">Reference proteome</keyword>
<gene>
    <name evidence="2" type="ORF">G3572_15345</name>
</gene>
<feature type="domain" description="Hedgehog/Intein (Hint)" evidence="1">
    <location>
        <begin position="35"/>
        <end position="160"/>
    </location>
</feature>
<dbReference type="InterPro" id="IPR028992">
    <property type="entry name" value="Hedgehog/Intein_dom"/>
</dbReference>
<comment type="caution">
    <text evidence="2">The sequence shown here is derived from an EMBL/GenBank/DDBJ whole genome shotgun (WGS) entry which is preliminary data.</text>
</comment>
<protein>
    <recommendedName>
        <fullName evidence="1">Hedgehog/Intein (Hint) domain-containing protein</fullName>
    </recommendedName>
</protein>
<dbReference type="RefSeq" id="WP_164613461.1">
    <property type="nucleotide sequence ID" value="NZ_JAAIKE010000005.1"/>
</dbReference>
<evidence type="ECO:0000259" key="1">
    <source>
        <dbReference type="Pfam" id="PF13403"/>
    </source>
</evidence>
<evidence type="ECO:0000313" key="3">
    <source>
        <dbReference type="Proteomes" id="UP000481421"/>
    </source>
</evidence>
<proteinExistence type="predicted"/>
<organism evidence="2 3">
    <name type="scientific">Pseudotabrizicola algicola</name>
    <dbReference type="NCBI Taxonomy" id="2709381"/>
    <lineage>
        <taxon>Bacteria</taxon>
        <taxon>Pseudomonadati</taxon>
        <taxon>Pseudomonadota</taxon>
        <taxon>Alphaproteobacteria</taxon>
        <taxon>Rhodobacterales</taxon>
        <taxon>Paracoccaceae</taxon>
        <taxon>Pseudotabrizicola</taxon>
    </lineage>
</organism>
<reference evidence="2 3" key="1">
    <citation type="submission" date="2020-02" db="EMBL/GenBank/DDBJ databases">
        <title>Rhodobacter algicola sp. nov., isolated from microalga culture.</title>
        <authorList>
            <person name="Park C.-Y."/>
        </authorList>
    </citation>
    <scope>NUCLEOTIDE SEQUENCE [LARGE SCALE GENOMIC DNA]</scope>
    <source>
        <strain evidence="2 3">ETT8</strain>
    </source>
</reference>
<evidence type="ECO:0000313" key="2">
    <source>
        <dbReference type="EMBL" id="NEX47587.1"/>
    </source>
</evidence>
<dbReference type="AlphaFoldDB" id="A0A6B3RNC8"/>